<feature type="non-terminal residue" evidence="2">
    <location>
        <position position="60"/>
    </location>
</feature>
<feature type="compositionally biased region" description="Basic residues" evidence="1">
    <location>
        <begin position="39"/>
        <end position="49"/>
    </location>
</feature>
<gene>
    <name evidence="2" type="ORF">AVDCRST_MAG32-1519</name>
</gene>
<feature type="region of interest" description="Disordered" evidence="1">
    <location>
        <begin position="1"/>
        <end position="60"/>
    </location>
</feature>
<name>A0A6J4N8H2_9ACTN</name>
<accession>A0A6J4N8H2</accession>
<feature type="compositionally biased region" description="Basic and acidic residues" evidence="1">
    <location>
        <begin position="11"/>
        <end position="29"/>
    </location>
</feature>
<feature type="non-terminal residue" evidence="2">
    <location>
        <position position="1"/>
    </location>
</feature>
<dbReference type="AlphaFoldDB" id="A0A6J4N8H2"/>
<proteinExistence type="predicted"/>
<feature type="compositionally biased region" description="Low complexity" evidence="1">
    <location>
        <begin position="1"/>
        <end position="10"/>
    </location>
</feature>
<organism evidence="2">
    <name type="scientific">uncultured Nocardioides sp</name>
    <dbReference type="NCBI Taxonomy" id="198441"/>
    <lineage>
        <taxon>Bacteria</taxon>
        <taxon>Bacillati</taxon>
        <taxon>Actinomycetota</taxon>
        <taxon>Actinomycetes</taxon>
        <taxon>Propionibacteriales</taxon>
        <taxon>Nocardioidaceae</taxon>
        <taxon>Nocardioides</taxon>
        <taxon>environmental samples</taxon>
    </lineage>
</organism>
<evidence type="ECO:0000256" key="1">
    <source>
        <dbReference type="SAM" id="MobiDB-lite"/>
    </source>
</evidence>
<protein>
    <submittedName>
        <fullName evidence="2">Uncharacterized protein</fullName>
    </submittedName>
</protein>
<dbReference type="EMBL" id="CADCUM010000064">
    <property type="protein sequence ID" value="CAA9377822.1"/>
    <property type="molecule type" value="Genomic_DNA"/>
</dbReference>
<reference evidence="2" key="1">
    <citation type="submission" date="2020-02" db="EMBL/GenBank/DDBJ databases">
        <authorList>
            <person name="Meier V. D."/>
        </authorList>
    </citation>
    <scope>NUCLEOTIDE SEQUENCE</scope>
    <source>
        <strain evidence="2">AVDCRST_MAG32</strain>
    </source>
</reference>
<evidence type="ECO:0000313" key="2">
    <source>
        <dbReference type="EMBL" id="CAA9377822.1"/>
    </source>
</evidence>
<sequence length="60" mass="6844">GLLSARPSPQRQDDRRRVRRPGEPVRAVEGHGASALRGLRSRRRRRDRLHRALDPDAQGV</sequence>